<reference evidence="2" key="2">
    <citation type="submission" date="2017-06" db="EMBL/GenBank/DDBJ databases">
        <title>WGS assembly of Brachypodium distachyon.</title>
        <authorList>
            <consortium name="The International Brachypodium Initiative"/>
            <person name="Lucas S."/>
            <person name="Harmon-Smith M."/>
            <person name="Lail K."/>
            <person name="Tice H."/>
            <person name="Grimwood J."/>
            <person name="Bruce D."/>
            <person name="Barry K."/>
            <person name="Shu S."/>
            <person name="Lindquist E."/>
            <person name="Wang M."/>
            <person name="Pitluck S."/>
            <person name="Vogel J.P."/>
            <person name="Garvin D.F."/>
            <person name="Mockler T.C."/>
            <person name="Schmutz J."/>
            <person name="Rokhsar D."/>
            <person name="Bevan M.W."/>
        </authorList>
    </citation>
    <scope>NUCLEOTIDE SEQUENCE</scope>
    <source>
        <strain evidence="2">Bd21</strain>
    </source>
</reference>
<evidence type="ECO:0000313" key="2">
    <source>
        <dbReference type="EMBL" id="KQK17098.1"/>
    </source>
</evidence>
<accession>A0A0Q3RW54</accession>
<reference evidence="3" key="3">
    <citation type="submission" date="2018-08" db="UniProtKB">
        <authorList>
            <consortium name="EnsemblPlants"/>
        </authorList>
    </citation>
    <scope>IDENTIFICATION</scope>
    <source>
        <strain evidence="3">cv. Bd21</strain>
    </source>
</reference>
<dbReference type="AlphaFoldDB" id="A0A0Q3RW54"/>
<dbReference type="EnsemblPlants" id="KQK17098">
    <property type="protein sequence ID" value="KQK17098"/>
    <property type="gene ID" value="BRADI_1g32466v3"/>
</dbReference>
<dbReference type="Gramene" id="KQK17098">
    <property type="protein sequence ID" value="KQK17098"/>
    <property type="gene ID" value="BRADI_1g32466v3"/>
</dbReference>
<reference evidence="2 3" key="1">
    <citation type="journal article" date="2010" name="Nature">
        <title>Genome sequencing and analysis of the model grass Brachypodium distachyon.</title>
        <authorList>
            <consortium name="International Brachypodium Initiative"/>
        </authorList>
    </citation>
    <scope>NUCLEOTIDE SEQUENCE [LARGE SCALE GENOMIC DNA]</scope>
    <source>
        <strain evidence="2 3">Bd21</strain>
    </source>
</reference>
<keyword evidence="4" id="KW-1185">Reference proteome</keyword>
<dbReference type="EMBL" id="CM000880">
    <property type="protein sequence ID" value="KQK17098.1"/>
    <property type="molecule type" value="Genomic_DNA"/>
</dbReference>
<dbReference type="Proteomes" id="UP000008810">
    <property type="component" value="Chromosome 1"/>
</dbReference>
<feature type="transmembrane region" description="Helical" evidence="1">
    <location>
        <begin position="48"/>
        <end position="67"/>
    </location>
</feature>
<gene>
    <name evidence="2" type="ORF">BRADI_1g32466v3</name>
</gene>
<dbReference type="InParanoid" id="A0A0Q3RW54"/>
<keyword evidence="1" id="KW-0472">Membrane</keyword>
<protein>
    <submittedName>
        <fullName evidence="2 3">Uncharacterized protein</fullName>
    </submittedName>
</protein>
<proteinExistence type="predicted"/>
<evidence type="ECO:0000313" key="4">
    <source>
        <dbReference type="Proteomes" id="UP000008810"/>
    </source>
</evidence>
<dbReference type="FunCoup" id="A0A0Q3RW54">
    <property type="interactions" value="200"/>
</dbReference>
<sequence>MANEPGPVIGDAAGLDHVQRLFLDVGRVSVLGGWVVVTCSFGNPAADAAYVFLGFALLVLGVLLLTLSPAAHQFPWVARVGAVVARAILRYLFVPED</sequence>
<evidence type="ECO:0000256" key="1">
    <source>
        <dbReference type="SAM" id="Phobius"/>
    </source>
</evidence>
<keyword evidence="1" id="KW-0812">Transmembrane</keyword>
<name>A0A0Q3RW54_BRADI</name>
<organism evidence="2">
    <name type="scientific">Brachypodium distachyon</name>
    <name type="common">Purple false brome</name>
    <name type="synonym">Trachynia distachya</name>
    <dbReference type="NCBI Taxonomy" id="15368"/>
    <lineage>
        <taxon>Eukaryota</taxon>
        <taxon>Viridiplantae</taxon>
        <taxon>Streptophyta</taxon>
        <taxon>Embryophyta</taxon>
        <taxon>Tracheophyta</taxon>
        <taxon>Spermatophyta</taxon>
        <taxon>Magnoliopsida</taxon>
        <taxon>Liliopsida</taxon>
        <taxon>Poales</taxon>
        <taxon>Poaceae</taxon>
        <taxon>BOP clade</taxon>
        <taxon>Pooideae</taxon>
        <taxon>Stipodae</taxon>
        <taxon>Brachypodieae</taxon>
        <taxon>Brachypodium</taxon>
    </lineage>
</organism>
<evidence type="ECO:0000313" key="3">
    <source>
        <dbReference type="EnsemblPlants" id="KQK17098"/>
    </source>
</evidence>
<dbReference type="OrthoDB" id="696414at2759"/>
<keyword evidence="1" id="KW-1133">Transmembrane helix</keyword>